<proteinExistence type="predicted"/>
<dbReference type="EMBL" id="JAUCMX010000019">
    <property type="protein sequence ID" value="KAK3516359.1"/>
    <property type="molecule type" value="Genomic_DNA"/>
</dbReference>
<name>A0AAE0URK9_9TELE</name>
<sequence>MLPQIVVQCENNVRNVIKKFAKHGIVKNLPGRRGKRKIDKRTLRMLVRMVEKTPRLTSKDLKGQPGTVWDQGFNKYYTLHTKPSRASWAKAKENTIAEEKS</sequence>
<evidence type="ECO:0000313" key="2">
    <source>
        <dbReference type="Proteomes" id="UP001274896"/>
    </source>
</evidence>
<comment type="caution">
    <text evidence="1">The sequence shown here is derived from an EMBL/GenBank/DDBJ whole genome shotgun (WGS) entry which is preliminary data.</text>
</comment>
<dbReference type="Proteomes" id="UP001274896">
    <property type="component" value="Unassembled WGS sequence"/>
</dbReference>
<accession>A0AAE0URK9</accession>
<evidence type="ECO:0000313" key="1">
    <source>
        <dbReference type="EMBL" id="KAK3516359.1"/>
    </source>
</evidence>
<reference evidence="1" key="1">
    <citation type="submission" date="2023-06" db="EMBL/GenBank/DDBJ databases">
        <title>Male Hemibagrus guttatus genome.</title>
        <authorList>
            <person name="Bian C."/>
        </authorList>
    </citation>
    <scope>NUCLEOTIDE SEQUENCE</scope>
    <source>
        <strain evidence="1">Male_cb2023</strain>
        <tissue evidence="1">Muscle</tissue>
    </source>
</reference>
<organism evidence="1 2">
    <name type="scientific">Hemibagrus guttatus</name>
    <dbReference type="NCBI Taxonomy" id="175788"/>
    <lineage>
        <taxon>Eukaryota</taxon>
        <taxon>Metazoa</taxon>
        <taxon>Chordata</taxon>
        <taxon>Craniata</taxon>
        <taxon>Vertebrata</taxon>
        <taxon>Euteleostomi</taxon>
        <taxon>Actinopterygii</taxon>
        <taxon>Neopterygii</taxon>
        <taxon>Teleostei</taxon>
        <taxon>Ostariophysi</taxon>
        <taxon>Siluriformes</taxon>
        <taxon>Bagridae</taxon>
        <taxon>Hemibagrus</taxon>
    </lineage>
</organism>
<protein>
    <submittedName>
        <fullName evidence="1">Uncharacterized protein</fullName>
    </submittedName>
</protein>
<gene>
    <name evidence="1" type="ORF">QTP70_009416</name>
</gene>
<dbReference type="AlphaFoldDB" id="A0AAE0URK9"/>
<keyword evidence="2" id="KW-1185">Reference proteome</keyword>